<reference evidence="5" key="1">
    <citation type="submission" date="2022-10" db="EMBL/GenBank/DDBJ databases">
        <authorList>
            <person name="Chen Y."/>
            <person name="Dougan E. K."/>
            <person name="Chan C."/>
            <person name="Rhodes N."/>
            <person name="Thang M."/>
        </authorList>
    </citation>
    <scope>NUCLEOTIDE SEQUENCE</scope>
</reference>
<protein>
    <submittedName>
        <fullName evidence="7">Tubulin polyglutamylase TTLL5 (SRC1 an d TIF2-associated modulatory protein) (STAMP protein) (Tubulin--tyrosine ligase-like protein 5)</fullName>
    </submittedName>
</protein>
<dbReference type="Gene3D" id="3.30.470.20">
    <property type="entry name" value="ATP-grasp fold, B domain"/>
    <property type="match status" value="1"/>
</dbReference>
<dbReference type="GO" id="GO:0015631">
    <property type="term" value="F:tubulin binding"/>
    <property type="evidence" value="ECO:0007669"/>
    <property type="project" value="TreeGrafter"/>
</dbReference>
<dbReference type="PANTHER" id="PTHR12241">
    <property type="entry name" value="TUBULIN POLYGLUTAMYLASE"/>
    <property type="match status" value="1"/>
</dbReference>
<evidence type="ECO:0000313" key="6">
    <source>
        <dbReference type="EMBL" id="CAL1142596.1"/>
    </source>
</evidence>
<organism evidence="5">
    <name type="scientific">Cladocopium goreaui</name>
    <dbReference type="NCBI Taxonomy" id="2562237"/>
    <lineage>
        <taxon>Eukaryota</taxon>
        <taxon>Sar</taxon>
        <taxon>Alveolata</taxon>
        <taxon>Dinophyceae</taxon>
        <taxon>Suessiales</taxon>
        <taxon>Symbiodiniaceae</taxon>
        <taxon>Cladocopium</taxon>
    </lineage>
</organism>
<dbReference type="GO" id="GO:0000226">
    <property type="term" value="P:microtubule cytoskeleton organization"/>
    <property type="evidence" value="ECO:0007669"/>
    <property type="project" value="TreeGrafter"/>
</dbReference>
<keyword evidence="1 7" id="KW-0436">Ligase</keyword>
<keyword evidence="8" id="KW-1185">Reference proteome</keyword>
<feature type="chain" id="PRO_5043270342" evidence="4">
    <location>
        <begin position="17"/>
        <end position="822"/>
    </location>
</feature>
<evidence type="ECO:0000256" key="3">
    <source>
        <dbReference type="ARBA" id="ARBA00022840"/>
    </source>
</evidence>
<evidence type="ECO:0000313" key="5">
    <source>
        <dbReference type="EMBL" id="CAI3989221.1"/>
    </source>
</evidence>
<evidence type="ECO:0000256" key="2">
    <source>
        <dbReference type="ARBA" id="ARBA00022741"/>
    </source>
</evidence>
<evidence type="ECO:0000313" key="8">
    <source>
        <dbReference type="Proteomes" id="UP001152797"/>
    </source>
</evidence>
<evidence type="ECO:0000256" key="4">
    <source>
        <dbReference type="SAM" id="SignalP"/>
    </source>
</evidence>
<evidence type="ECO:0000313" key="7">
    <source>
        <dbReference type="EMBL" id="CAL4776533.1"/>
    </source>
</evidence>
<dbReference type="InterPro" id="IPR004344">
    <property type="entry name" value="TTL/TTLL_fam"/>
</dbReference>
<name>A0A9P1CD19_9DINO</name>
<dbReference type="GO" id="GO:0036064">
    <property type="term" value="C:ciliary basal body"/>
    <property type="evidence" value="ECO:0007669"/>
    <property type="project" value="TreeGrafter"/>
</dbReference>
<dbReference type="OrthoDB" id="446671at2759"/>
<dbReference type="Pfam" id="PF03133">
    <property type="entry name" value="TTL"/>
    <property type="match status" value="1"/>
</dbReference>
<keyword evidence="4" id="KW-0732">Signal</keyword>
<dbReference type="Proteomes" id="UP001152797">
    <property type="component" value="Unassembled WGS sequence"/>
</dbReference>
<dbReference type="AlphaFoldDB" id="A0A9P1CD19"/>
<sequence>MARWLATPLLLCSALGQRSQCGDELHVNWTAVREDLVTYSTLSEPVMRSRRCFGDTGVWSYCGIAAMNILQMQPGLISNSQSQISKAQVENPCELGQVASNFFAMSFLTPGERYGMLWVAFDRLQKLERSFWDFMSLDWPIFGLLSRLSEVIWLSSQARPVDALCGRDATQTQHLSGLRLDFFQRLSERRSVPDALARKVIAAVERLEGREQRQLGSSPGCHLALSAAWASLAENALRRSDRNAAEAFVQRAETSMRAAETNYTILDWLSSKWPTFRILHRMQFRLLPKEAAAVEQGYWLQQDLVPQEAETGRPMRFVFNVGFYRPDALYIDAAADIVSIDMLRTLPAFFGISMALPSERWNLGLAYTSNDYADLVPSKELWRLHAGSQKLLFAPELQDVLGEKDHQCRVFSARLKSWQVAADRLAEVGGMPRCFDMPTAASQLRSFAEEQDSMAFVRKPEGAWGGRGIEIRFGIEHLIPSAESEASAGCDFQILQDAQCLGLGEAPPAASATEEACRETCCNMGLACEAWNWRRAEGCWVGSPRYCTASNPLYLGGWRGGRRLPTVASSTAAQRAVVQQYIVDPVLYQLEGVSPAITVKTDIRIYGTVVSMDPFRFYISEYGYFRSGFLEKNYSAQCDEDFKEPLMHVTHHIPKIEGGTYQCPTAPSWNHPEGAEHDAGSGGSLHKWFRIAEKQNGLDPKVVWKNVKLALAVFLLSARGKLDCASNAVPHACGSLGFHFFADLVVDSKGRAWLMEIHPTLAIKSPGLGDPEAGWVPSKFCHGVGQFTGVFFSERNGKVIFWDDWGVWAWNALEFGIWRDFL</sequence>
<reference evidence="6" key="2">
    <citation type="submission" date="2024-04" db="EMBL/GenBank/DDBJ databases">
        <authorList>
            <person name="Chen Y."/>
            <person name="Shah S."/>
            <person name="Dougan E. K."/>
            <person name="Thang M."/>
            <person name="Chan C."/>
        </authorList>
    </citation>
    <scope>NUCLEOTIDE SEQUENCE [LARGE SCALE GENOMIC DNA]</scope>
</reference>
<dbReference type="GO" id="GO:0005524">
    <property type="term" value="F:ATP binding"/>
    <property type="evidence" value="ECO:0007669"/>
    <property type="project" value="UniProtKB-KW"/>
</dbReference>
<dbReference type="EMBL" id="CAMXCT010001347">
    <property type="protein sequence ID" value="CAI3989221.1"/>
    <property type="molecule type" value="Genomic_DNA"/>
</dbReference>
<keyword evidence="3" id="KW-0067">ATP-binding</keyword>
<gene>
    <name evidence="5" type="ORF">C1SCF055_LOCUS16312</name>
</gene>
<dbReference type="EMBL" id="CAMXCT030001347">
    <property type="protein sequence ID" value="CAL4776533.1"/>
    <property type="molecule type" value="Genomic_DNA"/>
</dbReference>
<comment type="caution">
    <text evidence="5">The sequence shown here is derived from an EMBL/GenBank/DDBJ whole genome shotgun (WGS) entry which is preliminary data.</text>
</comment>
<feature type="signal peptide" evidence="4">
    <location>
        <begin position="1"/>
        <end position="16"/>
    </location>
</feature>
<proteinExistence type="predicted"/>
<keyword evidence="2" id="KW-0547">Nucleotide-binding</keyword>
<dbReference type="EMBL" id="CAMXCT020001347">
    <property type="protein sequence ID" value="CAL1142596.1"/>
    <property type="molecule type" value="Genomic_DNA"/>
</dbReference>
<dbReference type="GO" id="GO:0070740">
    <property type="term" value="F:tubulin-glutamic acid ligase activity"/>
    <property type="evidence" value="ECO:0007669"/>
    <property type="project" value="TreeGrafter"/>
</dbReference>
<accession>A0A9P1CD19</accession>
<evidence type="ECO:0000256" key="1">
    <source>
        <dbReference type="ARBA" id="ARBA00022598"/>
    </source>
</evidence>